<protein>
    <submittedName>
        <fullName evidence="5">Radical SAM protein</fullName>
    </submittedName>
</protein>
<evidence type="ECO:0000259" key="4">
    <source>
        <dbReference type="PROSITE" id="PS51918"/>
    </source>
</evidence>
<organism evidence="5 6">
    <name type="scientific">Ignisphaera cupida</name>
    <dbReference type="NCBI Taxonomy" id="3050454"/>
    <lineage>
        <taxon>Archaea</taxon>
        <taxon>Thermoproteota</taxon>
        <taxon>Thermoprotei</taxon>
        <taxon>Desulfurococcales</taxon>
        <taxon>Desulfurococcaceae</taxon>
        <taxon>Ignisphaera</taxon>
    </lineage>
</organism>
<evidence type="ECO:0000256" key="1">
    <source>
        <dbReference type="ARBA" id="ARBA00022723"/>
    </source>
</evidence>
<dbReference type="EMBL" id="JASNVW010000011">
    <property type="protein sequence ID" value="MDK6029539.1"/>
    <property type="molecule type" value="Genomic_DNA"/>
</dbReference>
<sequence>MRFRIVELNVKTALTKSGLPDLDYALNPYIGCAHACLYCYAREYTSNVEIVSNWGYVVGVKKNLLDVLSREVKKVRRGVVGLGTITDGYQPVEALYRLSRKSIEILASNGFRISIQTKSSLILRDIDILKSYRDFVDVGLTITSTRNSSPMKFLEPFSTPPTARIETLKKLSSEGIRTWIFYGPIIPGYNDNIAEIVEVLKIARKTNSIVYFDKLRVKKFMWKSKALAQLARESLEYNWEEFFKKIQKLCKEMNIECRYGFENERNENNKKLDTYLRKT</sequence>
<reference evidence="5 6" key="1">
    <citation type="submission" date="2023-05" db="EMBL/GenBank/DDBJ databases">
        <title>A new hyperthermophilic archaea 'Ignisphaera cupida' sp. nov. and description of the family 'Ignisphaeraceae' fam. nov.</title>
        <authorList>
            <person name="Podosokorskaya O.A."/>
            <person name="Elcheninov A.G."/>
            <person name="Klukina A."/>
            <person name="Merkel A.Y."/>
        </authorList>
    </citation>
    <scope>NUCLEOTIDE SEQUENCE [LARGE SCALE GENOMIC DNA]</scope>
    <source>
        <strain evidence="5 6">4213-co</strain>
    </source>
</reference>
<dbReference type="RefSeq" id="WP_285274526.1">
    <property type="nucleotide sequence ID" value="NZ_JASNVW010000011.1"/>
</dbReference>
<dbReference type="InterPro" id="IPR040086">
    <property type="entry name" value="MJ0683-like"/>
</dbReference>
<keyword evidence="3" id="KW-0411">Iron-sulfur</keyword>
<dbReference type="CDD" id="cd01335">
    <property type="entry name" value="Radical_SAM"/>
    <property type="match status" value="1"/>
</dbReference>
<gene>
    <name evidence="5" type="ORF">QPL79_09200</name>
</gene>
<evidence type="ECO:0000256" key="2">
    <source>
        <dbReference type="ARBA" id="ARBA00023004"/>
    </source>
</evidence>
<dbReference type="AlphaFoldDB" id="A0ABD4ZA12"/>
<dbReference type="Gene3D" id="3.80.30.30">
    <property type="match status" value="1"/>
</dbReference>
<dbReference type="SFLD" id="SFLDG01084">
    <property type="entry name" value="Uncharacterised_Radical_SAM_Su"/>
    <property type="match status" value="1"/>
</dbReference>
<keyword evidence="1" id="KW-0479">Metal-binding</keyword>
<keyword evidence="2" id="KW-0408">Iron</keyword>
<dbReference type="InterPro" id="IPR007197">
    <property type="entry name" value="rSAM"/>
</dbReference>
<comment type="caution">
    <text evidence="5">The sequence shown here is derived from an EMBL/GenBank/DDBJ whole genome shotgun (WGS) entry which is preliminary data.</text>
</comment>
<dbReference type="SUPFAM" id="SSF102114">
    <property type="entry name" value="Radical SAM enzymes"/>
    <property type="match status" value="1"/>
</dbReference>
<dbReference type="InterPro" id="IPR058240">
    <property type="entry name" value="rSAM_sf"/>
</dbReference>
<dbReference type="SFLD" id="SFLDS00029">
    <property type="entry name" value="Radical_SAM"/>
    <property type="match status" value="1"/>
</dbReference>
<name>A0ABD4ZA12_9CREN</name>
<dbReference type="Proteomes" id="UP001529235">
    <property type="component" value="Unassembled WGS sequence"/>
</dbReference>
<evidence type="ECO:0000256" key="3">
    <source>
        <dbReference type="ARBA" id="ARBA00023014"/>
    </source>
</evidence>
<dbReference type="PANTHER" id="PTHR43432:SF6">
    <property type="entry name" value="RADICAL SAM CORE DOMAIN-CONTAINING PROTEIN"/>
    <property type="match status" value="1"/>
</dbReference>
<feature type="domain" description="Radical SAM core" evidence="4">
    <location>
        <begin position="18"/>
        <end position="262"/>
    </location>
</feature>
<proteinExistence type="predicted"/>
<dbReference type="GO" id="GO:0046872">
    <property type="term" value="F:metal ion binding"/>
    <property type="evidence" value="ECO:0007669"/>
    <property type="project" value="UniProtKB-KW"/>
</dbReference>
<accession>A0ABD4ZA12</accession>
<dbReference type="PANTHER" id="PTHR43432">
    <property type="entry name" value="SLR0285 PROTEIN"/>
    <property type="match status" value="1"/>
</dbReference>
<dbReference type="Pfam" id="PF04055">
    <property type="entry name" value="Radical_SAM"/>
    <property type="match status" value="1"/>
</dbReference>
<dbReference type="PROSITE" id="PS51918">
    <property type="entry name" value="RADICAL_SAM"/>
    <property type="match status" value="1"/>
</dbReference>
<keyword evidence="6" id="KW-1185">Reference proteome</keyword>
<evidence type="ECO:0000313" key="6">
    <source>
        <dbReference type="Proteomes" id="UP001529235"/>
    </source>
</evidence>
<evidence type="ECO:0000313" key="5">
    <source>
        <dbReference type="EMBL" id="MDK6029539.1"/>
    </source>
</evidence>
<dbReference type="GO" id="GO:0051536">
    <property type="term" value="F:iron-sulfur cluster binding"/>
    <property type="evidence" value="ECO:0007669"/>
    <property type="project" value="UniProtKB-KW"/>
</dbReference>